<keyword evidence="1" id="KW-1133">Transmembrane helix</keyword>
<keyword evidence="1" id="KW-0472">Membrane</keyword>
<protein>
    <submittedName>
        <fullName evidence="2">Uncharacterized protein</fullName>
    </submittedName>
</protein>
<dbReference type="Proteomes" id="UP000037035">
    <property type="component" value="Unassembled WGS sequence"/>
</dbReference>
<organism evidence="2 3">
    <name type="scientific">Puccinia sorghi</name>
    <dbReference type="NCBI Taxonomy" id="27349"/>
    <lineage>
        <taxon>Eukaryota</taxon>
        <taxon>Fungi</taxon>
        <taxon>Dikarya</taxon>
        <taxon>Basidiomycota</taxon>
        <taxon>Pucciniomycotina</taxon>
        <taxon>Pucciniomycetes</taxon>
        <taxon>Pucciniales</taxon>
        <taxon>Pucciniaceae</taxon>
        <taxon>Puccinia</taxon>
    </lineage>
</organism>
<gene>
    <name evidence="2" type="ORF">VP01_203g1</name>
</gene>
<keyword evidence="3" id="KW-1185">Reference proteome</keyword>
<proteinExistence type="predicted"/>
<evidence type="ECO:0000313" key="2">
    <source>
        <dbReference type="EMBL" id="KNZ57913.1"/>
    </source>
</evidence>
<dbReference type="VEuPathDB" id="FungiDB:VP01_203g1"/>
<keyword evidence="1" id="KW-0812">Transmembrane</keyword>
<sequence length="433" mass="48491">MVRLNTAPQCLEKLMMNTFQVMSNKLQVIIHLFSTLLSTSNPSYLHTVFIYSQFKTIQDLKKKIIFNEIVQITTTHVPEPSDISSIMSHRDSTPHVTSNKNSAPESQNVSLYATNLWFGCKFEESIWVNYQSKGISSRREIHISCCILPDKTVKEYFGLSEDTYLNDSHRGRLVEVTTRLFRADGDSVDDAAGSCFWTIQGSVGNNNQVPNLKINPNCFSFHTSHAPTSLAGTQVASNLPAEGLMGHLCSPYLSSSASSPNYHSSPTGVESTPRLRYYTLGTGRGPNFNLRYHTLGSIGLGLPQLDGAHLHKENSINMKAWNLFEKACIQPKKSNFLEYSLLLQILFFTLFMLKPLGLLIGCFCQIFYMISIGYENFTMKTLNILLRKKNIMISIIMLNSIDLYLEQEQQDSAKHCGAYIGKAVTAGLSSSCR</sequence>
<dbReference type="AlphaFoldDB" id="A0A0L6VB05"/>
<reference evidence="2 3" key="1">
    <citation type="submission" date="2015-08" db="EMBL/GenBank/DDBJ databases">
        <title>Next Generation Sequencing and Analysis of the Genome of Puccinia sorghi L Schw, the Causal Agent of Maize Common Rust.</title>
        <authorList>
            <person name="Rochi L."/>
            <person name="Burguener G."/>
            <person name="Darino M."/>
            <person name="Turjanski A."/>
            <person name="Kreff E."/>
            <person name="Dieguez M.J."/>
            <person name="Sacco F."/>
        </authorList>
    </citation>
    <scope>NUCLEOTIDE SEQUENCE [LARGE SCALE GENOMIC DNA]</scope>
    <source>
        <strain evidence="2 3">RO10H11247</strain>
    </source>
</reference>
<dbReference type="EMBL" id="LAVV01006882">
    <property type="protein sequence ID" value="KNZ57913.1"/>
    <property type="molecule type" value="Genomic_DNA"/>
</dbReference>
<comment type="caution">
    <text evidence="2">The sequence shown here is derived from an EMBL/GenBank/DDBJ whole genome shotgun (WGS) entry which is preliminary data.</text>
</comment>
<name>A0A0L6VB05_9BASI</name>
<accession>A0A0L6VB05</accession>
<evidence type="ECO:0000313" key="3">
    <source>
        <dbReference type="Proteomes" id="UP000037035"/>
    </source>
</evidence>
<feature type="transmembrane region" description="Helical" evidence="1">
    <location>
        <begin position="341"/>
        <end position="370"/>
    </location>
</feature>
<evidence type="ECO:0000256" key="1">
    <source>
        <dbReference type="SAM" id="Phobius"/>
    </source>
</evidence>